<evidence type="ECO:0000313" key="2">
    <source>
        <dbReference type="Proteomes" id="UP000076872"/>
    </source>
</evidence>
<name>A0AAW3RBT3_LACPN</name>
<accession>A0AAW3RBT3</accession>
<sequence>MQHAMALKQAQRLNYWLTVARFLGPTEQLLALRRFSLTSDPNTTEFEQLRLVDTG</sequence>
<dbReference type="AlphaFoldDB" id="A0AAW3RBT3"/>
<gene>
    <name evidence="1" type="ORF">NAB2_3153</name>
</gene>
<organism evidence="1 2">
    <name type="scientific">Lactiplantibacillus plantarum</name>
    <name type="common">Lactobacillus plantarum</name>
    <dbReference type="NCBI Taxonomy" id="1590"/>
    <lineage>
        <taxon>Bacteria</taxon>
        <taxon>Bacillati</taxon>
        <taxon>Bacillota</taxon>
        <taxon>Bacilli</taxon>
        <taxon>Lactobacillales</taxon>
        <taxon>Lactobacillaceae</taxon>
        <taxon>Lactiplantibacillus</taxon>
    </lineage>
</organism>
<evidence type="ECO:0000313" key="1">
    <source>
        <dbReference type="EMBL" id="KZV00720.1"/>
    </source>
</evidence>
<comment type="caution">
    <text evidence="1">The sequence shown here is derived from an EMBL/GenBank/DDBJ whole genome shotgun (WGS) entry which is preliminary data.</text>
</comment>
<reference evidence="1 2" key="1">
    <citation type="submission" date="2016-03" db="EMBL/GenBank/DDBJ databases">
        <title>Comparative genomics of 54 Lactobacillus plantarum strains reveals genomic uncoupling from niche constraints.</title>
        <authorList>
            <person name="Martino M.E."/>
        </authorList>
    </citation>
    <scope>NUCLEOTIDE SEQUENCE [LARGE SCALE GENOMIC DNA]</scope>
    <source>
        <strain evidence="1 2">NAB2</strain>
    </source>
</reference>
<dbReference type="EMBL" id="LUXO01000037">
    <property type="protein sequence ID" value="KZV00720.1"/>
    <property type="molecule type" value="Genomic_DNA"/>
</dbReference>
<protein>
    <submittedName>
        <fullName evidence="1">Uncharacterized protein</fullName>
    </submittedName>
</protein>
<proteinExistence type="predicted"/>
<dbReference type="Proteomes" id="UP000076872">
    <property type="component" value="Unassembled WGS sequence"/>
</dbReference>